<dbReference type="Proteomes" id="UP001497482">
    <property type="component" value="Chromosome 3"/>
</dbReference>
<evidence type="ECO:0000313" key="1">
    <source>
        <dbReference type="EMBL" id="CAL1600840.1"/>
    </source>
</evidence>
<sequence>MAEVKLEQTELCVAPLHLKEEPELCIKQEPEEFPFHIITVKIEEDEDEPQALLLFRLWEELQKKRIFR</sequence>
<accession>A0AAV2LKS4</accession>
<evidence type="ECO:0000313" key="2">
    <source>
        <dbReference type="Proteomes" id="UP001497482"/>
    </source>
</evidence>
<organism evidence="1 2">
    <name type="scientific">Knipowitschia caucasica</name>
    <name type="common">Caucasian dwarf goby</name>
    <name type="synonym">Pomatoschistus caucasicus</name>
    <dbReference type="NCBI Taxonomy" id="637954"/>
    <lineage>
        <taxon>Eukaryota</taxon>
        <taxon>Metazoa</taxon>
        <taxon>Chordata</taxon>
        <taxon>Craniata</taxon>
        <taxon>Vertebrata</taxon>
        <taxon>Euteleostomi</taxon>
        <taxon>Actinopterygii</taxon>
        <taxon>Neopterygii</taxon>
        <taxon>Teleostei</taxon>
        <taxon>Neoteleostei</taxon>
        <taxon>Acanthomorphata</taxon>
        <taxon>Gobiaria</taxon>
        <taxon>Gobiiformes</taxon>
        <taxon>Gobioidei</taxon>
        <taxon>Gobiidae</taxon>
        <taxon>Gobiinae</taxon>
        <taxon>Knipowitschia</taxon>
    </lineage>
</organism>
<name>A0AAV2LKS4_KNICA</name>
<dbReference type="AlphaFoldDB" id="A0AAV2LKS4"/>
<gene>
    <name evidence="1" type="ORF">KC01_LOCUS28912</name>
</gene>
<keyword evidence="2" id="KW-1185">Reference proteome</keyword>
<reference evidence="1 2" key="1">
    <citation type="submission" date="2024-04" db="EMBL/GenBank/DDBJ databases">
        <authorList>
            <person name="Waldvogel A.-M."/>
            <person name="Schoenle A."/>
        </authorList>
    </citation>
    <scope>NUCLEOTIDE SEQUENCE [LARGE SCALE GENOMIC DNA]</scope>
</reference>
<protein>
    <submittedName>
        <fullName evidence="1">Uncharacterized protein</fullName>
    </submittedName>
</protein>
<proteinExistence type="predicted"/>
<dbReference type="EMBL" id="OZ035825">
    <property type="protein sequence ID" value="CAL1600840.1"/>
    <property type="molecule type" value="Genomic_DNA"/>
</dbReference>